<accession>A0A1F7X6M1</accession>
<dbReference type="PANTHER" id="PTHR46564">
    <property type="entry name" value="TRANSPOSASE"/>
    <property type="match status" value="1"/>
</dbReference>
<dbReference type="Proteomes" id="UP000177053">
    <property type="component" value="Unassembled WGS sequence"/>
</dbReference>
<evidence type="ECO:0000313" key="2">
    <source>
        <dbReference type="EMBL" id="OGM10736.1"/>
    </source>
</evidence>
<feature type="domain" description="Tc1-like transposase DDE" evidence="1">
    <location>
        <begin position="10"/>
        <end position="112"/>
    </location>
</feature>
<dbReference type="InterPro" id="IPR012337">
    <property type="entry name" value="RNaseH-like_sf"/>
</dbReference>
<protein>
    <recommendedName>
        <fullName evidence="1">Tc1-like transposase DDE domain-containing protein</fullName>
    </recommendedName>
</protein>
<name>A0A1F7X6M1_9BACT</name>
<reference evidence="2 3" key="1">
    <citation type="journal article" date="2016" name="Nat. Commun.">
        <title>Thousands of microbial genomes shed light on interconnected biogeochemical processes in an aquifer system.</title>
        <authorList>
            <person name="Anantharaman K."/>
            <person name="Brown C.T."/>
            <person name="Hug L.A."/>
            <person name="Sharon I."/>
            <person name="Castelle C.J."/>
            <person name="Probst A.J."/>
            <person name="Thomas B.C."/>
            <person name="Singh A."/>
            <person name="Wilkins M.J."/>
            <person name="Karaoz U."/>
            <person name="Brodie E.L."/>
            <person name="Williams K.H."/>
            <person name="Hubbard S.S."/>
            <person name="Banfield J.F."/>
        </authorList>
    </citation>
    <scope>NUCLEOTIDE SEQUENCE [LARGE SCALE GENOMIC DNA]</scope>
</reference>
<dbReference type="SUPFAM" id="SSF53098">
    <property type="entry name" value="Ribonuclease H-like"/>
    <property type="match status" value="1"/>
</dbReference>
<sequence>MCKNTTKFKANSFGFYALNGNSVIDFKERSKKEYVCEFLNEIKLRNPKKNIVVILDNFSSHRAKATTDYADEIGIELVFLPPYSPDLNPIEYIWKSIKKIISKEFIIDLDHMKKIILDNFQNFSSKLSFAKRWIEKFLDNKLEMLGS</sequence>
<organism evidence="2 3">
    <name type="scientific">Candidatus Woesebacteria bacterium RBG_16_34_12</name>
    <dbReference type="NCBI Taxonomy" id="1802480"/>
    <lineage>
        <taxon>Bacteria</taxon>
        <taxon>Candidatus Woeseibacteriota</taxon>
    </lineage>
</organism>
<dbReference type="Gene3D" id="3.30.420.10">
    <property type="entry name" value="Ribonuclease H-like superfamily/Ribonuclease H"/>
    <property type="match status" value="1"/>
</dbReference>
<dbReference type="InterPro" id="IPR038717">
    <property type="entry name" value="Tc1-like_DDE_dom"/>
</dbReference>
<evidence type="ECO:0000313" key="3">
    <source>
        <dbReference type="Proteomes" id="UP000177053"/>
    </source>
</evidence>
<dbReference type="GO" id="GO:0003676">
    <property type="term" value="F:nucleic acid binding"/>
    <property type="evidence" value="ECO:0007669"/>
    <property type="project" value="InterPro"/>
</dbReference>
<dbReference type="EMBL" id="MGFS01000030">
    <property type="protein sequence ID" value="OGM10736.1"/>
    <property type="molecule type" value="Genomic_DNA"/>
</dbReference>
<dbReference type="InterPro" id="IPR036397">
    <property type="entry name" value="RNaseH_sf"/>
</dbReference>
<proteinExistence type="predicted"/>
<dbReference type="PANTHER" id="PTHR46564:SF1">
    <property type="entry name" value="TRANSPOSASE"/>
    <property type="match status" value="1"/>
</dbReference>
<dbReference type="NCBIfam" id="NF033545">
    <property type="entry name" value="transpos_IS630"/>
    <property type="match status" value="1"/>
</dbReference>
<dbReference type="AlphaFoldDB" id="A0A1F7X6M1"/>
<evidence type="ECO:0000259" key="1">
    <source>
        <dbReference type="Pfam" id="PF13358"/>
    </source>
</evidence>
<dbReference type="InterPro" id="IPR047655">
    <property type="entry name" value="Transpos_IS630-like"/>
</dbReference>
<dbReference type="Pfam" id="PF13358">
    <property type="entry name" value="DDE_3"/>
    <property type="match status" value="1"/>
</dbReference>
<gene>
    <name evidence="2" type="ORF">A2Z22_00770</name>
</gene>
<comment type="caution">
    <text evidence="2">The sequence shown here is derived from an EMBL/GenBank/DDBJ whole genome shotgun (WGS) entry which is preliminary data.</text>
</comment>